<keyword evidence="6 21" id="KW-0812">Transmembrane</keyword>
<reference evidence="23" key="1">
    <citation type="journal article" date="2016" name="Nature">
        <title>Genome evolution in the allotetraploid frog Xenopus laevis.</title>
        <authorList>
            <person name="Session A.M."/>
            <person name="Uno Y."/>
            <person name="Kwon T."/>
            <person name="Chapman J.A."/>
            <person name="Toyoda A."/>
            <person name="Takahashi S."/>
            <person name="Fukui A."/>
            <person name="Hikosaka A."/>
            <person name="Suzuki A."/>
            <person name="Kondo M."/>
            <person name="van Heeringen S.J."/>
            <person name="Quigley I."/>
            <person name="Heinz S."/>
            <person name="Ogino H."/>
            <person name="Ochi H."/>
            <person name="Hellsten U."/>
            <person name="Lyons J.B."/>
            <person name="Simakov O."/>
            <person name="Putnam N."/>
            <person name="Stites J."/>
            <person name="Kuroki Y."/>
            <person name="Tanaka T."/>
            <person name="Michiue T."/>
            <person name="Watanabe M."/>
            <person name="Bogdanovic O."/>
            <person name="Lister R."/>
            <person name="Georgiou G."/>
            <person name="Paranjpe S.S."/>
            <person name="van Kruijsbergen I."/>
            <person name="Shu S."/>
            <person name="Carlson J."/>
            <person name="Kinoshita T."/>
            <person name="Ohta Y."/>
            <person name="Mawaribuchi S."/>
            <person name="Jenkins J."/>
            <person name="Grimwood J."/>
            <person name="Schmutz J."/>
            <person name="Mitros T."/>
            <person name="Mozaffari S.V."/>
            <person name="Suzuki Y."/>
            <person name="Haramoto Y."/>
            <person name="Yamamoto T.S."/>
            <person name="Takagi C."/>
            <person name="Heald R."/>
            <person name="Miller K."/>
            <person name="Haudenschild C."/>
            <person name="Kitzman J."/>
            <person name="Nakayama T."/>
            <person name="Izutsu Y."/>
            <person name="Robert J."/>
            <person name="Fortriede J."/>
            <person name="Burns K."/>
            <person name="Lotay V."/>
            <person name="Karimi K."/>
            <person name="Yasuoka Y."/>
            <person name="Dichmann D.S."/>
            <person name="Flajnik M.F."/>
            <person name="Houston D.W."/>
            <person name="Shendure J."/>
            <person name="DuPasquier L."/>
            <person name="Vize P.D."/>
            <person name="Zorn A.M."/>
            <person name="Ito M."/>
            <person name="Marcotte E.M."/>
            <person name="Wallingford J.B."/>
            <person name="Ito Y."/>
            <person name="Asashima M."/>
            <person name="Ueno N."/>
            <person name="Matsuda Y."/>
            <person name="Veenstra G.J."/>
            <person name="Fujiyama A."/>
            <person name="Harland R.M."/>
            <person name="Taira M."/>
            <person name="Rokhsar D.S."/>
        </authorList>
    </citation>
    <scope>NUCLEOTIDE SEQUENCE [LARGE SCALE GENOMIC DNA]</scope>
    <source>
        <strain evidence="23">J</strain>
    </source>
</reference>
<keyword evidence="9 19" id="KW-0521">NADP</keyword>
<evidence type="ECO:0000256" key="10">
    <source>
        <dbReference type="ARBA" id="ARBA00022989"/>
    </source>
</evidence>
<dbReference type="InterPro" id="IPR002253">
    <property type="entry name" value="Flavin_mOase_1"/>
</dbReference>
<comment type="catalytic activity">
    <reaction evidence="15">
        <text>hypotaurine + NADH + O2 + H(+) = taurine + NAD(+) + H2O</text>
        <dbReference type="Rhea" id="RHEA:74111"/>
        <dbReference type="ChEBI" id="CHEBI:15377"/>
        <dbReference type="ChEBI" id="CHEBI:15378"/>
        <dbReference type="ChEBI" id="CHEBI:15379"/>
        <dbReference type="ChEBI" id="CHEBI:57540"/>
        <dbReference type="ChEBI" id="CHEBI:57853"/>
        <dbReference type="ChEBI" id="CHEBI:57945"/>
        <dbReference type="ChEBI" id="CHEBI:507393"/>
        <dbReference type="EC" id="1.14.13.8"/>
    </reaction>
    <physiologicalReaction direction="left-to-right" evidence="15">
        <dbReference type="Rhea" id="RHEA:74112"/>
    </physiologicalReaction>
</comment>
<evidence type="ECO:0000256" key="13">
    <source>
        <dbReference type="ARBA" id="ARBA00023136"/>
    </source>
</evidence>
<evidence type="ECO:0000256" key="8">
    <source>
        <dbReference type="ARBA" id="ARBA00022848"/>
    </source>
</evidence>
<keyword evidence="10 21" id="KW-1133">Transmembrane helix</keyword>
<name>A0A974D6Y7_XENLA</name>
<dbReference type="GO" id="GO:0050661">
    <property type="term" value="F:NADP binding"/>
    <property type="evidence" value="ECO:0007669"/>
    <property type="project" value="InterPro"/>
</dbReference>
<evidence type="ECO:0000256" key="16">
    <source>
        <dbReference type="ARBA" id="ARBA00048041"/>
    </source>
</evidence>
<dbReference type="GO" id="GO:0034899">
    <property type="term" value="F:trimethylamine monooxygenase activity"/>
    <property type="evidence" value="ECO:0007669"/>
    <property type="project" value="UniProtKB-EC"/>
</dbReference>
<dbReference type="GO" id="GO:0005789">
    <property type="term" value="C:endoplasmic reticulum membrane"/>
    <property type="evidence" value="ECO:0007669"/>
    <property type="project" value="UniProtKB-SubCell"/>
</dbReference>
<evidence type="ECO:0000256" key="11">
    <source>
        <dbReference type="ARBA" id="ARBA00023002"/>
    </source>
</evidence>
<dbReference type="GO" id="GO:0004499">
    <property type="term" value="F:N,N-dimethylaniline monooxygenase activity"/>
    <property type="evidence" value="ECO:0007669"/>
    <property type="project" value="UniProtKB-UniRule"/>
</dbReference>
<dbReference type="EC" id="1.-.-.-" evidence="20"/>
<evidence type="ECO:0000256" key="14">
    <source>
        <dbReference type="ARBA" id="ARBA00045957"/>
    </source>
</evidence>
<evidence type="ECO:0000256" key="7">
    <source>
        <dbReference type="ARBA" id="ARBA00022827"/>
    </source>
</evidence>
<feature type="transmembrane region" description="Helical" evidence="21">
    <location>
        <begin position="515"/>
        <end position="533"/>
    </location>
</feature>
<dbReference type="EMBL" id="CM004472">
    <property type="protein sequence ID" value="OCT85230.1"/>
    <property type="molecule type" value="Genomic_DNA"/>
</dbReference>
<keyword evidence="5 19" id="KW-0285">Flavoprotein</keyword>
<dbReference type="GO" id="GO:0050660">
    <property type="term" value="F:flavin adenine dinucleotide binding"/>
    <property type="evidence" value="ECO:0007669"/>
    <property type="project" value="InterPro"/>
</dbReference>
<dbReference type="FunFam" id="3.50.50.60:FF:000073">
    <property type="entry name" value="Dimethylaniline monooxygenase [N-oxide-forming]"/>
    <property type="match status" value="1"/>
</dbReference>
<comment type="similarity">
    <text evidence="4 19 20">Belongs to the FMO family.</text>
</comment>
<dbReference type="Gene3D" id="3.50.50.60">
    <property type="entry name" value="FAD/NAD(P)-binding domain"/>
    <property type="match status" value="1"/>
</dbReference>
<gene>
    <name evidence="22" type="ORF">XELAEV_18023394mg</name>
</gene>
<keyword evidence="13 19" id="KW-0472">Membrane</keyword>
<keyword evidence="12 19" id="KW-0503">Monooxygenase</keyword>
<comment type="catalytic activity">
    <reaction evidence="16">
        <text>hypotaurine + NADPH + O2 + H(+) = taurine + NADP(+) + H2O</text>
        <dbReference type="Rhea" id="RHEA:69819"/>
        <dbReference type="ChEBI" id="CHEBI:15377"/>
        <dbReference type="ChEBI" id="CHEBI:15378"/>
        <dbReference type="ChEBI" id="CHEBI:15379"/>
        <dbReference type="ChEBI" id="CHEBI:57783"/>
        <dbReference type="ChEBI" id="CHEBI:57853"/>
        <dbReference type="ChEBI" id="CHEBI:58349"/>
        <dbReference type="ChEBI" id="CHEBI:507393"/>
        <dbReference type="EC" id="1.14.13.8"/>
    </reaction>
    <physiologicalReaction direction="left-to-right" evidence="16">
        <dbReference type="Rhea" id="RHEA:69820"/>
    </physiologicalReaction>
</comment>
<evidence type="ECO:0000256" key="18">
    <source>
        <dbReference type="ARBA" id="ARBA00049443"/>
    </source>
</evidence>
<evidence type="ECO:0000313" key="22">
    <source>
        <dbReference type="EMBL" id="OCT85230.1"/>
    </source>
</evidence>
<proteinExistence type="inferred from homology"/>
<dbReference type="PIRSF" id="PIRSF000332">
    <property type="entry name" value="FMO"/>
    <property type="match status" value="1"/>
</dbReference>
<sequence length="539" mass="61165">MSKRVAIVGAGCSGLTAIKCCLEEGLEPTCFERSNDIGGLWRFTESVDECRPSLYKSVVTNTSKEMMCYTDFPMPDDFPAYLHNSKVLEYLRLYAKRFNLLKYIQYQTEVCSVTKCSDFPSTGRWDIVTLTNGAQKNYIFDALLICNGHHSKHYLPLDSFPGIEKFKGHYIHSRFYKDSTYYQGKTVLVVGIGNSAGDIAVEISTTAKQVYVSTRRGSWVLSRISKGGLPIDMMLSTRFFTWIRNSLPSTFAARLNENMMNTWFDHANYGLEPLDRAQLKEPMVNDFLPSCILCGTVKIKPQIKAFTESSVIFEDDTVVENMDEVIFATGYTPSFPFLKDPKIIDDINGFLYKQVFPTHIEKPTLAFLGFVHPLGAILPVAELQARWATRIFKGIAHLPTVARMEDYIKKSMEFKTKWFAATRNQKLQSYFIDYMDEVAVEIDVRPNIMQLLLKDPLLAWTVCFGPSTPYQYRLNGPGMWSGAKKAISSQWERTVNPTRTRLVNKSPESGLNLKTLLSLCVLLVAILFGMYCINGISWS</sequence>
<dbReference type="Pfam" id="PF00743">
    <property type="entry name" value="FMO-like"/>
    <property type="match status" value="1"/>
</dbReference>
<keyword evidence="7 19" id="KW-0274">FAD</keyword>
<comment type="subcellular location">
    <subcellularLocation>
        <location evidence="3">Endoplasmic reticulum membrane</location>
        <topology evidence="3">Single-pass membrane protein</topology>
    </subcellularLocation>
    <subcellularLocation>
        <location evidence="2">Microsome membrane</location>
        <topology evidence="2">Single-pass membrane protein</topology>
    </subcellularLocation>
</comment>
<evidence type="ECO:0000256" key="15">
    <source>
        <dbReference type="ARBA" id="ARBA00047338"/>
    </source>
</evidence>
<organism evidence="22 23">
    <name type="scientific">Xenopus laevis</name>
    <name type="common">African clawed frog</name>
    <dbReference type="NCBI Taxonomy" id="8355"/>
    <lineage>
        <taxon>Eukaryota</taxon>
        <taxon>Metazoa</taxon>
        <taxon>Chordata</taxon>
        <taxon>Craniata</taxon>
        <taxon>Vertebrata</taxon>
        <taxon>Euteleostomi</taxon>
        <taxon>Amphibia</taxon>
        <taxon>Batrachia</taxon>
        <taxon>Anura</taxon>
        <taxon>Pipoidea</taxon>
        <taxon>Pipidae</taxon>
        <taxon>Xenopodinae</taxon>
        <taxon>Xenopus</taxon>
        <taxon>Xenopus</taxon>
    </lineage>
</organism>
<dbReference type="Proteomes" id="UP000694892">
    <property type="component" value="Chromosome 4L"/>
</dbReference>
<dbReference type="InterPro" id="IPR050346">
    <property type="entry name" value="FMO-like"/>
</dbReference>
<dbReference type="FunFam" id="3.50.50.60:FF:000971">
    <property type="entry name" value="Dimethylaniline monooxygenase [N-oxide-forming]"/>
    <property type="match status" value="1"/>
</dbReference>
<evidence type="ECO:0000313" key="23">
    <source>
        <dbReference type="Proteomes" id="UP000694892"/>
    </source>
</evidence>
<comment type="cofactor">
    <cofactor evidence="1 19 20">
        <name>FAD</name>
        <dbReference type="ChEBI" id="CHEBI:57692"/>
    </cofactor>
</comment>
<comment type="catalytic activity">
    <reaction evidence="17">
        <text>trimethylamine + NADPH + O2 = trimethylamine N-oxide + NADP(+) + H2O</text>
        <dbReference type="Rhea" id="RHEA:31979"/>
        <dbReference type="ChEBI" id="CHEBI:15377"/>
        <dbReference type="ChEBI" id="CHEBI:15379"/>
        <dbReference type="ChEBI" id="CHEBI:15724"/>
        <dbReference type="ChEBI" id="CHEBI:57783"/>
        <dbReference type="ChEBI" id="CHEBI:58349"/>
        <dbReference type="ChEBI" id="CHEBI:58389"/>
        <dbReference type="EC" id="1.14.13.148"/>
    </reaction>
    <physiologicalReaction direction="left-to-right" evidence="17">
        <dbReference type="Rhea" id="RHEA:31980"/>
    </physiologicalReaction>
</comment>
<evidence type="ECO:0000256" key="9">
    <source>
        <dbReference type="ARBA" id="ARBA00022857"/>
    </source>
</evidence>
<evidence type="ECO:0000256" key="2">
    <source>
        <dbReference type="ARBA" id="ARBA00004111"/>
    </source>
</evidence>
<evidence type="ECO:0000256" key="5">
    <source>
        <dbReference type="ARBA" id="ARBA00022630"/>
    </source>
</evidence>
<evidence type="ECO:0000256" key="21">
    <source>
        <dbReference type="SAM" id="Phobius"/>
    </source>
</evidence>
<evidence type="ECO:0000256" key="1">
    <source>
        <dbReference type="ARBA" id="ARBA00001974"/>
    </source>
</evidence>
<dbReference type="InterPro" id="IPR020946">
    <property type="entry name" value="Flavin_mOase-like"/>
</dbReference>
<evidence type="ECO:0000256" key="12">
    <source>
        <dbReference type="ARBA" id="ARBA00023033"/>
    </source>
</evidence>
<keyword evidence="19" id="KW-0256">Endoplasmic reticulum</keyword>
<comment type="catalytic activity">
    <reaction evidence="18">
        <text>N,N-dimethylaniline + NADPH + O2 + H(+) = N,N-dimethylaniline N-oxide + NADP(+) + H2O</text>
        <dbReference type="Rhea" id="RHEA:24468"/>
        <dbReference type="ChEBI" id="CHEBI:15377"/>
        <dbReference type="ChEBI" id="CHEBI:15378"/>
        <dbReference type="ChEBI" id="CHEBI:15379"/>
        <dbReference type="ChEBI" id="CHEBI:16269"/>
        <dbReference type="ChEBI" id="CHEBI:17735"/>
        <dbReference type="ChEBI" id="CHEBI:57783"/>
        <dbReference type="ChEBI" id="CHEBI:58349"/>
        <dbReference type="EC" id="1.14.13.8"/>
    </reaction>
    <physiologicalReaction direction="left-to-right" evidence="18">
        <dbReference type="Rhea" id="RHEA:24469"/>
    </physiologicalReaction>
</comment>
<dbReference type="PRINTS" id="PR01121">
    <property type="entry name" value="FMOXYGENASE1"/>
</dbReference>
<accession>A0A974D6Y7</accession>
<dbReference type="PANTHER" id="PTHR23023">
    <property type="entry name" value="DIMETHYLANILINE MONOOXYGENASE"/>
    <property type="match status" value="1"/>
</dbReference>
<dbReference type="PRINTS" id="PR00370">
    <property type="entry name" value="FMOXYGENASE"/>
</dbReference>
<comment type="function">
    <text evidence="14">Broad spectrum monooxygenase that catalyzes the oxygenation of a wide variety of nitrogen- and sulfur-containing compounds including xenobiotics. Catalyzes the S-oxygenation of hypotaurine to produce taurine, an organic osmolyte involved in cell volume regulation as well as a variety of cytoprotective and developmental processes. In vitro, catalyzes the N-oxygenation of trimethylamine (TMA) to produce trimethylamine N-oxide (TMAO) and could therefore participate to the detoxification of this compound that is generated by the action of gut microbiota from dietary precursors such as choline, choline containing compounds, betaine or L-carnitine.</text>
</comment>
<dbReference type="AlphaFoldDB" id="A0A974D6Y7"/>
<dbReference type="FunFam" id="3.50.50.60:FF:000023">
    <property type="entry name" value="Dimethylaniline monooxygenase [N-oxide-forming]"/>
    <property type="match status" value="1"/>
</dbReference>
<evidence type="ECO:0000256" key="20">
    <source>
        <dbReference type="RuleBase" id="RU361177"/>
    </source>
</evidence>
<dbReference type="FunFam" id="3.50.50.60:FF:000042">
    <property type="entry name" value="Dimethylaniline monooxygenase [N-oxide-forming]"/>
    <property type="match status" value="1"/>
</dbReference>
<protein>
    <recommendedName>
        <fullName evidence="20">Flavin-containing monooxygenase</fullName>
        <ecNumber evidence="20">1.-.-.-</ecNumber>
    </recommendedName>
</protein>
<dbReference type="SUPFAM" id="SSF51905">
    <property type="entry name" value="FAD/NAD(P)-binding domain"/>
    <property type="match status" value="2"/>
</dbReference>
<evidence type="ECO:0000256" key="19">
    <source>
        <dbReference type="PIRNR" id="PIRNR000332"/>
    </source>
</evidence>
<evidence type="ECO:0000256" key="17">
    <source>
        <dbReference type="ARBA" id="ARBA00048088"/>
    </source>
</evidence>
<evidence type="ECO:0000256" key="3">
    <source>
        <dbReference type="ARBA" id="ARBA00004389"/>
    </source>
</evidence>
<keyword evidence="8" id="KW-0492">Microsome</keyword>
<keyword evidence="11 19" id="KW-0560">Oxidoreductase</keyword>
<dbReference type="InterPro" id="IPR036188">
    <property type="entry name" value="FAD/NAD-bd_sf"/>
</dbReference>
<dbReference type="InterPro" id="IPR000960">
    <property type="entry name" value="Flavin_mOase"/>
</dbReference>
<evidence type="ECO:0000256" key="6">
    <source>
        <dbReference type="ARBA" id="ARBA00022692"/>
    </source>
</evidence>
<dbReference type="OMA" id="MACIGHI"/>
<evidence type="ECO:0000256" key="4">
    <source>
        <dbReference type="ARBA" id="ARBA00009183"/>
    </source>
</evidence>